<name>A0A2S6I888_9BACT</name>
<keyword evidence="1" id="KW-0547">Nucleotide-binding</keyword>
<keyword evidence="4" id="KW-0804">Transcription</keyword>
<keyword evidence="2" id="KW-0067">ATP-binding</keyword>
<dbReference type="OrthoDB" id="9767106at2"/>
<dbReference type="SMART" id="SM00382">
    <property type="entry name" value="AAA"/>
    <property type="match status" value="1"/>
</dbReference>
<dbReference type="GO" id="GO:0005524">
    <property type="term" value="F:ATP binding"/>
    <property type="evidence" value="ECO:0007669"/>
    <property type="project" value="UniProtKB-KW"/>
</dbReference>
<keyword evidence="9" id="KW-1185">Reference proteome</keyword>
<dbReference type="PROSITE" id="PS00688">
    <property type="entry name" value="SIGMA54_INTERACT_3"/>
    <property type="match status" value="1"/>
</dbReference>
<dbReference type="AlphaFoldDB" id="A0A2S6I888"/>
<evidence type="ECO:0000256" key="3">
    <source>
        <dbReference type="ARBA" id="ARBA00023015"/>
    </source>
</evidence>
<dbReference type="InterPro" id="IPR001789">
    <property type="entry name" value="Sig_transdc_resp-reg_receiver"/>
</dbReference>
<dbReference type="GO" id="GO:0000160">
    <property type="term" value="P:phosphorelay signal transduction system"/>
    <property type="evidence" value="ECO:0007669"/>
    <property type="project" value="InterPro"/>
</dbReference>
<sequence length="452" mass="50958">MDSFKIFVVEDDPFYGKLLKHHLNLNPDFEVDLFTTGQACLEALYRKPDVISIDYGLPDMNGGELFARIRDLNNVVPIVIISGQEDISTVVNLLKRGVHDYIVKDDNTKSLLWKSIVNIRENSDLKVEVESLRGQLEEKYSFDGIIGKSQAMQGIYTMLRKAVKSNINVSITGETGTGKEVIARAIHYNSERSKKPFMAVNTAAIPENLLESELFGHEKGAFTGAVGRKAGKFEAAKDGTLFLDEIAEMDLTLQSKILRAIQEREFTRVGGTENIPFRARLLTATHRDLEVRVREGKFREDLFYRIMGLPIALPALRERGEDILLLASAFVKQYAKDNGLQPLKLNKSAKDKLLKYDFPGNVRELKAIIDLACVMTETNKINADDIIFSGLNSPSNFEYGSKTLREYTREILQHHLEKYDNNVVQVAKVLDMGKSTIYNMLKSGELQSELSR</sequence>
<dbReference type="EMBL" id="PTJC01000005">
    <property type="protein sequence ID" value="PPK87716.1"/>
    <property type="molecule type" value="Genomic_DNA"/>
</dbReference>
<evidence type="ECO:0000259" key="7">
    <source>
        <dbReference type="PROSITE" id="PS50110"/>
    </source>
</evidence>
<dbReference type="Pfam" id="PF00158">
    <property type="entry name" value="Sigma54_activat"/>
    <property type="match status" value="1"/>
</dbReference>
<evidence type="ECO:0000313" key="8">
    <source>
        <dbReference type="EMBL" id="PPK87716.1"/>
    </source>
</evidence>
<protein>
    <submittedName>
        <fullName evidence="8">DNA-binding NtrC family response regulator</fullName>
    </submittedName>
</protein>
<dbReference type="Gene3D" id="3.40.50.2300">
    <property type="match status" value="1"/>
</dbReference>
<comment type="caution">
    <text evidence="8">The sequence shown here is derived from an EMBL/GenBank/DDBJ whole genome shotgun (WGS) entry which is preliminary data.</text>
</comment>
<dbReference type="GO" id="GO:0006355">
    <property type="term" value="P:regulation of DNA-templated transcription"/>
    <property type="evidence" value="ECO:0007669"/>
    <property type="project" value="InterPro"/>
</dbReference>
<keyword evidence="3" id="KW-0805">Transcription regulation</keyword>
<dbReference type="PROSITE" id="PS50110">
    <property type="entry name" value="RESPONSE_REGULATORY"/>
    <property type="match status" value="1"/>
</dbReference>
<evidence type="ECO:0000256" key="1">
    <source>
        <dbReference type="ARBA" id="ARBA00022741"/>
    </source>
</evidence>
<dbReference type="InterPro" id="IPR002078">
    <property type="entry name" value="Sigma_54_int"/>
</dbReference>
<dbReference type="SMART" id="SM00448">
    <property type="entry name" value="REC"/>
    <property type="match status" value="1"/>
</dbReference>
<dbReference type="InterPro" id="IPR058031">
    <property type="entry name" value="AAA_lid_NorR"/>
</dbReference>
<organism evidence="8 9">
    <name type="scientific">Neolewinella xylanilytica</name>
    <dbReference type="NCBI Taxonomy" id="1514080"/>
    <lineage>
        <taxon>Bacteria</taxon>
        <taxon>Pseudomonadati</taxon>
        <taxon>Bacteroidota</taxon>
        <taxon>Saprospiria</taxon>
        <taxon>Saprospirales</taxon>
        <taxon>Lewinellaceae</taxon>
        <taxon>Neolewinella</taxon>
    </lineage>
</organism>
<dbReference type="CDD" id="cd00009">
    <property type="entry name" value="AAA"/>
    <property type="match status" value="1"/>
</dbReference>
<dbReference type="InterPro" id="IPR009057">
    <property type="entry name" value="Homeodomain-like_sf"/>
</dbReference>
<dbReference type="Gene3D" id="1.10.8.60">
    <property type="match status" value="1"/>
</dbReference>
<evidence type="ECO:0000313" key="9">
    <source>
        <dbReference type="Proteomes" id="UP000237662"/>
    </source>
</evidence>
<feature type="modified residue" description="4-aspartylphosphate" evidence="5">
    <location>
        <position position="54"/>
    </location>
</feature>
<accession>A0A2S6I888</accession>
<dbReference type="SUPFAM" id="SSF52172">
    <property type="entry name" value="CheY-like"/>
    <property type="match status" value="1"/>
</dbReference>
<dbReference type="PROSITE" id="PS50045">
    <property type="entry name" value="SIGMA54_INTERACT_4"/>
    <property type="match status" value="1"/>
</dbReference>
<keyword evidence="8" id="KW-0238">DNA-binding</keyword>
<keyword evidence="5" id="KW-0597">Phosphoprotein</keyword>
<dbReference type="SUPFAM" id="SSF46689">
    <property type="entry name" value="Homeodomain-like"/>
    <property type="match status" value="1"/>
</dbReference>
<feature type="domain" description="Response regulatory" evidence="7">
    <location>
        <begin position="5"/>
        <end position="119"/>
    </location>
</feature>
<dbReference type="SUPFAM" id="SSF52540">
    <property type="entry name" value="P-loop containing nucleoside triphosphate hydrolases"/>
    <property type="match status" value="1"/>
</dbReference>
<dbReference type="FunFam" id="3.40.50.300:FF:000006">
    <property type="entry name" value="DNA-binding transcriptional regulator NtrC"/>
    <property type="match status" value="1"/>
</dbReference>
<evidence type="ECO:0000259" key="6">
    <source>
        <dbReference type="PROSITE" id="PS50045"/>
    </source>
</evidence>
<dbReference type="InterPro" id="IPR025944">
    <property type="entry name" value="Sigma_54_int_dom_CS"/>
</dbReference>
<dbReference type="Gene3D" id="3.40.50.300">
    <property type="entry name" value="P-loop containing nucleotide triphosphate hydrolases"/>
    <property type="match status" value="1"/>
</dbReference>
<dbReference type="InterPro" id="IPR003593">
    <property type="entry name" value="AAA+_ATPase"/>
</dbReference>
<reference evidence="8 9" key="1">
    <citation type="submission" date="2018-02" db="EMBL/GenBank/DDBJ databases">
        <title>Genomic Encyclopedia of Archaeal and Bacterial Type Strains, Phase II (KMG-II): from individual species to whole genera.</title>
        <authorList>
            <person name="Goeker M."/>
        </authorList>
    </citation>
    <scope>NUCLEOTIDE SEQUENCE [LARGE SCALE GENOMIC DNA]</scope>
    <source>
        <strain evidence="8 9">DSM 29526</strain>
    </source>
</reference>
<dbReference type="InterPro" id="IPR027417">
    <property type="entry name" value="P-loop_NTPase"/>
</dbReference>
<dbReference type="Proteomes" id="UP000237662">
    <property type="component" value="Unassembled WGS sequence"/>
</dbReference>
<evidence type="ECO:0000256" key="4">
    <source>
        <dbReference type="ARBA" id="ARBA00023163"/>
    </source>
</evidence>
<proteinExistence type="predicted"/>
<dbReference type="Pfam" id="PF25601">
    <property type="entry name" value="AAA_lid_14"/>
    <property type="match status" value="1"/>
</dbReference>
<dbReference type="GO" id="GO:0003677">
    <property type="term" value="F:DNA binding"/>
    <property type="evidence" value="ECO:0007669"/>
    <property type="project" value="UniProtKB-KW"/>
</dbReference>
<evidence type="ECO:0000256" key="2">
    <source>
        <dbReference type="ARBA" id="ARBA00022840"/>
    </source>
</evidence>
<dbReference type="PANTHER" id="PTHR32071">
    <property type="entry name" value="TRANSCRIPTIONAL REGULATORY PROTEIN"/>
    <property type="match status" value="1"/>
</dbReference>
<dbReference type="CDD" id="cd00156">
    <property type="entry name" value="REC"/>
    <property type="match status" value="1"/>
</dbReference>
<evidence type="ECO:0000256" key="5">
    <source>
        <dbReference type="PROSITE-ProRule" id="PRU00169"/>
    </source>
</evidence>
<feature type="domain" description="Sigma-54 factor interaction" evidence="6">
    <location>
        <begin position="145"/>
        <end position="374"/>
    </location>
</feature>
<dbReference type="RefSeq" id="WP_104418311.1">
    <property type="nucleotide sequence ID" value="NZ_PTJC01000005.1"/>
</dbReference>
<dbReference type="InterPro" id="IPR011006">
    <property type="entry name" value="CheY-like_superfamily"/>
</dbReference>
<dbReference type="Gene3D" id="1.10.10.60">
    <property type="entry name" value="Homeodomain-like"/>
    <property type="match status" value="1"/>
</dbReference>
<dbReference type="Pfam" id="PF00072">
    <property type="entry name" value="Response_reg"/>
    <property type="match status" value="1"/>
</dbReference>
<gene>
    <name evidence="8" type="ORF">CLV84_0666</name>
</gene>